<dbReference type="Proteomes" id="UP001196413">
    <property type="component" value="Unassembled WGS sequence"/>
</dbReference>
<sequence>MKVTSKPLSMLSSSSARDLAGELDVSQQTIVNKLHQFNFVNKKKKESGIKLWTMLVYTLD</sequence>
<evidence type="ECO:0000313" key="2">
    <source>
        <dbReference type="Proteomes" id="UP001196413"/>
    </source>
</evidence>
<evidence type="ECO:0000313" key="1">
    <source>
        <dbReference type="EMBL" id="KAJ1350896.1"/>
    </source>
</evidence>
<accession>A0AAD5MN45</accession>
<gene>
    <name evidence="1" type="ORF">KIN20_006810</name>
</gene>
<dbReference type="AlphaFoldDB" id="A0AAD5MN45"/>
<keyword evidence="2" id="KW-1185">Reference proteome</keyword>
<name>A0AAD5MN45_PARTN</name>
<dbReference type="EMBL" id="JAHQIW010000962">
    <property type="protein sequence ID" value="KAJ1350896.1"/>
    <property type="molecule type" value="Genomic_DNA"/>
</dbReference>
<reference evidence="1" key="1">
    <citation type="submission" date="2021-06" db="EMBL/GenBank/DDBJ databases">
        <title>Parelaphostrongylus tenuis whole genome reference sequence.</title>
        <authorList>
            <person name="Garwood T.J."/>
            <person name="Larsen P.A."/>
            <person name="Fountain-Jones N.M."/>
            <person name="Garbe J.R."/>
            <person name="Macchietto M.G."/>
            <person name="Kania S.A."/>
            <person name="Gerhold R.W."/>
            <person name="Richards J.E."/>
            <person name="Wolf T.M."/>
        </authorList>
    </citation>
    <scope>NUCLEOTIDE SEQUENCE</scope>
    <source>
        <strain evidence="1">MNPRO001-30</strain>
        <tissue evidence="1">Meninges</tissue>
    </source>
</reference>
<dbReference type="Gene3D" id="1.10.10.60">
    <property type="entry name" value="Homeodomain-like"/>
    <property type="match status" value="1"/>
</dbReference>
<proteinExistence type="predicted"/>
<protein>
    <submittedName>
        <fullName evidence="1">Uncharacterized protein</fullName>
    </submittedName>
</protein>
<comment type="caution">
    <text evidence="1">The sequence shown here is derived from an EMBL/GenBank/DDBJ whole genome shotgun (WGS) entry which is preliminary data.</text>
</comment>
<organism evidence="1 2">
    <name type="scientific">Parelaphostrongylus tenuis</name>
    <name type="common">Meningeal worm</name>
    <dbReference type="NCBI Taxonomy" id="148309"/>
    <lineage>
        <taxon>Eukaryota</taxon>
        <taxon>Metazoa</taxon>
        <taxon>Ecdysozoa</taxon>
        <taxon>Nematoda</taxon>
        <taxon>Chromadorea</taxon>
        <taxon>Rhabditida</taxon>
        <taxon>Rhabditina</taxon>
        <taxon>Rhabditomorpha</taxon>
        <taxon>Strongyloidea</taxon>
        <taxon>Metastrongylidae</taxon>
        <taxon>Parelaphostrongylus</taxon>
    </lineage>
</organism>